<protein>
    <submittedName>
        <fullName evidence="2">STAS domain-containing protein</fullName>
    </submittedName>
</protein>
<name>A0ABW2TRD6_9PSEU</name>
<feature type="domain" description="STAS" evidence="1">
    <location>
        <begin position="7"/>
        <end position="91"/>
    </location>
</feature>
<dbReference type="Gene3D" id="3.30.750.24">
    <property type="entry name" value="STAS domain"/>
    <property type="match status" value="1"/>
</dbReference>
<keyword evidence="3" id="KW-1185">Reference proteome</keyword>
<dbReference type="Pfam" id="PF13466">
    <property type="entry name" value="STAS_2"/>
    <property type="match status" value="1"/>
</dbReference>
<dbReference type="InterPro" id="IPR002645">
    <property type="entry name" value="STAS_dom"/>
</dbReference>
<evidence type="ECO:0000259" key="1">
    <source>
        <dbReference type="PROSITE" id="PS50801"/>
    </source>
</evidence>
<dbReference type="CDD" id="cd07043">
    <property type="entry name" value="STAS_anti-anti-sigma_factors"/>
    <property type="match status" value="1"/>
</dbReference>
<dbReference type="Proteomes" id="UP001596512">
    <property type="component" value="Unassembled WGS sequence"/>
</dbReference>
<sequence length="91" mass="10007">MTEPRPRLTGPADLRNRIDFSELLHALCRQAVGDVHLDLSEMDFVDAWSARALVEAAGSLAAGELVLHNPPAALRRLLGFLGEQPRLRLDP</sequence>
<proteinExistence type="predicted"/>
<dbReference type="InterPro" id="IPR058548">
    <property type="entry name" value="MlaB-like_STAS"/>
</dbReference>
<evidence type="ECO:0000313" key="3">
    <source>
        <dbReference type="Proteomes" id="UP001596512"/>
    </source>
</evidence>
<dbReference type="SUPFAM" id="SSF52091">
    <property type="entry name" value="SpoIIaa-like"/>
    <property type="match status" value="1"/>
</dbReference>
<comment type="caution">
    <text evidence="2">The sequence shown here is derived from an EMBL/GenBank/DDBJ whole genome shotgun (WGS) entry which is preliminary data.</text>
</comment>
<gene>
    <name evidence="2" type="ORF">ACFQV2_22335</name>
</gene>
<dbReference type="PROSITE" id="PS50801">
    <property type="entry name" value="STAS"/>
    <property type="match status" value="1"/>
</dbReference>
<evidence type="ECO:0000313" key="2">
    <source>
        <dbReference type="EMBL" id="MFC7615818.1"/>
    </source>
</evidence>
<dbReference type="EMBL" id="JBHTEY010000004">
    <property type="protein sequence ID" value="MFC7615818.1"/>
    <property type="molecule type" value="Genomic_DNA"/>
</dbReference>
<organism evidence="2 3">
    <name type="scientific">Actinokineospora soli</name>
    <dbReference type="NCBI Taxonomy" id="1048753"/>
    <lineage>
        <taxon>Bacteria</taxon>
        <taxon>Bacillati</taxon>
        <taxon>Actinomycetota</taxon>
        <taxon>Actinomycetes</taxon>
        <taxon>Pseudonocardiales</taxon>
        <taxon>Pseudonocardiaceae</taxon>
        <taxon>Actinokineospora</taxon>
    </lineage>
</organism>
<reference evidence="3" key="1">
    <citation type="journal article" date="2019" name="Int. J. Syst. Evol. Microbiol.">
        <title>The Global Catalogue of Microorganisms (GCM) 10K type strain sequencing project: providing services to taxonomists for standard genome sequencing and annotation.</title>
        <authorList>
            <consortium name="The Broad Institute Genomics Platform"/>
            <consortium name="The Broad Institute Genome Sequencing Center for Infectious Disease"/>
            <person name="Wu L."/>
            <person name="Ma J."/>
        </authorList>
    </citation>
    <scope>NUCLEOTIDE SEQUENCE [LARGE SCALE GENOMIC DNA]</scope>
    <source>
        <strain evidence="3">JCM 17695</strain>
    </source>
</reference>
<accession>A0ABW2TRD6</accession>
<dbReference type="InterPro" id="IPR036513">
    <property type="entry name" value="STAS_dom_sf"/>
</dbReference>